<protein>
    <submittedName>
        <fullName evidence="1">Uncharacterized protein</fullName>
    </submittedName>
</protein>
<evidence type="ECO:0000313" key="1">
    <source>
        <dbReference type="EMBL" id="KII69816.1"/>
    </source>
</evidence>
<dbReference type="Pfam" id="PF14938">
    <property type="entry name" value="SNAP"/>
    <property type="match status" value="1"/>
</dbReference>
<dbReference type="InterPro" id="IPR011990">
    <property type="entry name" value="TPR-like_helical_dom_sf"/>
</dbReference>
<accession>A0A0C2MRE6</accession>
<keyword evidence="2" id="KW-1185">Reference proteome</keyword>
<gene>
    <name evidence="1" type="ORF">RF11_05920</name>
</gene>
<evidence type="ECO:0000313" key="2">
    <source>
        <dbReference type="Proteomes" id="UP000031668"/>
    </source>
</evidence>
<comment type="caution">
    <text evidence="1">The sequence shown here is derived from an EMBL/GenBank/DDBJ whole genome shotgun (WGS) entry which is preliminary data.</text>
</comment>
<dbReference type="AlphaFoldDB" id="A0A0C2MRE6"/>
<proteinExistence type="predicted"/>
<sequence length="174" mass="19736">MGWESLAGVSRAIRKLLAEVSLSEEENMNTLNSTQVCPLSHPEAGNAYFVAAKLADSYTDEFEEAFKRYNQAAKCFSKIKSNHIIVCYIYAVNVYLKNGEINRAIQFCVLYGYKCNIDLGDTSKSDVFYNKADELRYSHQLSHTCVMTKWEPSPSTMTFAHAMKERSKVSENND</sequence>
<dbReference type="Proteomes" id="UP000031668">
    <property type="component" value="Unassembled WGS sequence"/>
</dbReference>
<reference evidence="1 2" key="1">
    <citation type="journal article" date="2014" name="Genome Biol. Evol.">
        <title>The genome of the myxosporean Thelohanellus kitauei shows adaptations to nutrient acquisition within its fish host.</title>
        <authorList>
            <person name="Yang Y."/>
            <person name="Xiong J."/>
            <person name="Zhou Z."/>
            <person name="Huo F."/>
            <person name="Miao W."/>
            <person name="Ran C."/>
            <person name="Liu Y."/>
            <person name="Zhang J."/>
            <person name="Feng J."/>
            <person name="Wang M."/>
            <person name="Wang M."/>
            <person name="Wang L."/>
            <person name="Yao B."/>
        </authorList>
    </citation>
    <scope>NUCLEOTIDE SEQUENCE [LARGE SCALE GENOMIC DNA]</scope>
    <source>
        <strain evidence="1">Wuqing</strain>
    </source>
</reference>
<organism evidence="1 2">
    <name type="scientific">Thelohanellus kitauei</name>
    <name type="common">Myxosporean</name>
    <dbReference type="NCBI Taxonomy" id="669202"/>
    <lineage>
        <taxon>Eukaryota</taxon>
        <taxon>Metazoa</taxon>
        <taxon>Cnidaria</taxon>
        <taxon>Myxozoa</taxon>
        <taxon>Myxosporea</taxon>
        <taxon>Bivalvulida</taxon>
        <taxon>Platysporina</taxon>
        <taxon>Myxobolidae</taxon>
        <taxon>Thelohanellus</taxon>
    </lineage>
</organism>
<dbReference type="Gene3D" id="1.25.40.10">
    <property type="entry name" value="Tetratricopeptide repeat domain"/>
    <property type="match status" value="1"/>
</dbReference>
<dbReference type="EMBL" id="JWZT01002273">
    <property type="protein sequence ID" value="KII69816.1"/>
    <property type="molecule type" value="Genomic_DNA"/>
</dbReference>
<name>A0A0C2MRE6_THEKT</name>